<dbReference type="AlphaFoldDB" id="A0A5C0XN25"/>
<organism evidence="2 3">
    <name type="scientific">Pyrococcus furiosus (strain ATCC 43587 / DSM 3638 / JCM 8422 / Vc1)</name>
    <dbReference type="NCBI Taxonomy" id="186497"/>
    <lineage>
        <taxon>Archaea</taxon>
        <taxon>Methanobacteriati</taxon>
        <taxon>Methanobacteriota</taxon>
        <taxon>Thermococci</taxon>
        <taxon>Thermococcales</taxon>
        <taxon>Thermococcaceae</taxon>
        <taxon>Pyrococcus</taxon>
    </lineage>
</organism>
<dbReference type="Pfam" id="PF01670">
    <property type="entry name" value="Glyco_hydro_12"/>
    <property type="match status" value="1"/>
</dbReference>
<dbReference type="InterPro" id="IPR013319">
    <property type="entry name" value="GH11/12"/>
</dbReference>
<accession>A0A5C0XN25</accession>
<name>A0A5C0XN25_PYRFU</name>
<dbReference type="GeneID" id="13301449"/>
<proteinExistence type="inferred from homology"/>
<dbReference type="SMR" id="A0A5C0XN25"/>
<evidence type="ECO:0000313" key="3">
    <source>
        <dbReference type="Proteomes" id="UP000324354"/>
    </source>
</evidence>
<dbReference type="EMBL" id="CP023154">
    <property type="protein sequence ID" value="QEK78526.1"/>
    <property type="molecule type" value="Genomic_DNA"/>
</dbReference>
<dbReference type="Proteomes" id="UP000324354">
    <property type="component" value="Chromosome"/>
</dbReference>
<protein>
    <submittedName>
        <fullName evidence="2">1,4-beta-glucanase</fullName>
    </submittedName>
</protein>
<evidence type="ECO:0000313" key="2">
    <source>
        <dbReference type="EMBL" id="QEK78526.1"/>
    </source>
</evidence>
<dbReference type="InterPro" id="IPR013320">
    <property type="entry name" value="ConA-like_dom_sf"/>
</dbReference>
<dbReference type="OrthoDB" id="101378at2157"/>
<dbReference type="InterPro" id="IPR002594">
    <property type="entry name" value="GH12"/>
</dbReference>
<gene>
    <name evidence="2" type="ORF">PFDSM3638_04260</name>
</gene>
<dbReference type="Gene3D" id="2.60.120.180">
    <property type="match status" value="1"/>
</dbReference>
<comment type="similarity">
    <text evidence="1">Belongs to the glycosyl hydrolase 12 (cellulase H) family.</text>
</comment>
<dbReference type="GO" id="GO:0008810">
    <property type="term" value="F:cellulase activity"/>
    <property type="evidence" value="ECO:0007669"/>
    <property type="project" value="InterPro"/>
</dbReference>
<reference evidence="2 3" key="1">
    <citation type="submission" date="2017-08" db="EMBL/GenBank/DDBJ databases">
        <title>Resequencing and Reannotation of the genome of Pyrococcus furiosus type strain DSM3638.</title>
        <authorList>
            <person name="Reichelt R.M."/>
            <person name="Bunk B."/>
        </authorList>
    </citation>
    <scope>NUCLEOTIDE SEQUENCE [LARGE SCALE GENOMIC DNA]</scope>
    <source>
        <strain evidence="2 3">DSM 3638</strain>
    </source>
</reference>
<dbReference type="SUPFAM" id="SSF49899">
    <property type="entry name" value="Concanavalin A-like lectins/glucanases"/>
    <property type="match status" value="1"/>
</dbReference>
<sequence length="319" mass="35988">MSKKKFVIVSILTILLVQAIYFVEKYHTSEDKSTSNTSSTPPQTTLSTTKVLKIRYPDDGEWPGAPIDKDGDGNPEFYIEINLWNILNATGFAEMTYNLTSGVLHYVQQLDNIVLRDRSNWVHGYPEIFYGNKPWNANYATDGPIPLPSKVSNLTDFYLTISYKLEPKNGLPINFAIESWLTREAWRTTGINSDEQEVMIWIYYDGLQPAGSKVKEIVVPIIVNGTPVNATFEVWKANIGWEYVAFRIKTPIKEGTVTIPYGAFISVAANISSLPNYTELYLEDVEIGTEFGTPSTTSAHLEWWITNITLTPLDRPLIS</sequence>
<evidence type="ECO:0000256" key="1">
    <source>
        <dbReference type="ARBA" id="ARBA00005519"/>
    </source>
</evidence>
<dbReference type="GeneID" id="41712660"/>
<dbReference type="RefSeq" id="WP_011011985.1">
    <property type="nucleotide sequence ID" value="NC_003413.1"/>
</dbReference>
<dbReference type="GO" id="GO:0000272">
    <property type="term" value="P:polysaccharide catabolic process"/>
    <property type="evidence" value="ECO:0007669"/>
    <property type="project" value="InterPro"/>
</dbReference>